<dbReference type="InterPro" id="IPR007235">
    <property type="entry name" value="Glyco_trans_28_C"/>
</dbReference>
<dbReference type="GO" id="GO:0016758">
    <property type="term" value="F:hexosyltransferase activity"/>
    <property type="evidence" value="ECO:0007669"/>
    <property type="project" value="InterPro"/>
</dbReference>
<dbReference type="PANTHER" id="PTHR21015:SF28">
    <property type="entry name" value="SLL1722 PROTEIN"/>
    <property type="match status" value="1"/>
</dbReference>
<gene>
    <name evidence="1" type="ORF">RPIT_03925</name>
</gene>
<keyword evidence="2" id="KW-1185">Reference proteome</keyword>
<dbReference type="PANTHER" id="PTHR21015">
    <property type="entry name" value="UDP-N-ACETYLGLUCOSAMINE--N-ACETYLMURAMYL-(PENTAPEPTIDE) PYROPHOSPHORYL-UNDECAPRENOL N-ACETYLGLUCOSAMINE TRANSFERASE 1"/>
    <property type="match status" value="1"/>
</dbReference>
<dbReference type="Proteomes" id="UP000188324">
    <property type="component" value="Chromosome"/>
</dbReference>
<dbReference type="AlphaFoldDB" id="A0A1Q2CD78"/>
<proteinExistence type="predicted"/>
<evidence type="ECO:0000313" key="1">
    <source>
        <dbReference type="EMBL" id="AQP44069.1"/>
    </source>
</evidence>
<reference evidence="1 2" key="1">
    <citation type="journal article" date="2016" name="Int. J. Syst. Evol. Microbiol.">
        <title>Tessaracoccus flavus sp. nov., isolated from the drainage system of a lindane-producing factory.</title>
        <authorList>
            <person name="Kumari R."/>
            <person name="Singh P."/>
            <person name="Schumann P."/>
            <person name="Lal R."/>
        </authorList>
    </citation>
    <scope>NUCLEOTIDE SEQUENCE [LARGE SCALE GENOMIC DNA]</scope>
    <source>
        <strain evidence="1 2">RP1T</strain>
    </source>
</reference>
<accession>A0A1Q2CD78</accession>
<dbReference type="SUPFAM" id="SSF53756">
    <property type="entry name" value="UDP-Glycosyltransferase/glycogen phosphorylase"/>
    <property type="match status" value="1"/>
</dbReference>
<dbReference type="Pfam" id="PF04101">
    <property type="entry name" value="Glyco_tran_28_C"/>
    <property type="match status" value="1"/>
</dbReference>
<keyword evidence="1" id="KW-0808">Transferase</keyword>
<dbReference type="STRING" id="1610493.RPIT_03925"/>
<protein>
    <submittedName>
        <fullName evidence="1">Glycosyl transferase family 28</fullName>
    </submittedName>
</protein>
<dbReference type="KEGG" id="tfl:RPIT_03925"/>
<sequence>MDETTPIRVLLYSHDSQGLGHVRRNLAIAHHLARVIPEETGRPVSGLLVSGLPRASRFPLPQGFDWLTIPGIAKGEDGYHARFLGTATKDLINLRSSVLEATLLGFMPDLVIIDRHIYGVRKELRRPLRRLREAKPEARVVLGLREVLDEPEVVAAEWKRLKNPMKLRELVDEVWIYGDRAVHDPIATGEAPPALIDRLRFTGYLASGRADAPAGEEGLAENPPFILTTTGGGSDGMDLLRAAVAIDVPEGHQHLVVTGPQLGEDEVAEIQALAGERTVVHAALPGLVEHIENASAVIAMGGYNTVCEILATDTPGLIVPREVPRLEQLIRARAMERAGAMELMRADDVTTDALSAWVADAVNRRADRSHVERDGLDVTAHYAAELLQRASVRELVGASA</sequence>
<dbReference type="RefSeq" id="WP_077340834.1">
    <property type="nucleotide sequence ID" value="NZ_CP019605.1"/>
</dbReference>
<dbReference type="EMBL" id="CP019605">
    <property type="protein sequence ID" value="AQP44069.1"/>
    <property type="molecule type" value="Genomic_DNA"/>
</dbReference>
<dbReference type="OrthoDB" id="9802126at2"/>
<name>A0A1Q2CD78_9ACTN</name>
<dbReference type="Gene3D" id="3.40.50.2000">
    <property type="entry name" value="Glycogen Phosphorylase B"/>
    <property type="match status" value="1"/>
</dbReference>
<evidence type="ECO:0000313" key="2">
    <source>
        <dbReference type="Proteomes" id="UP000188324"/>
    </source>
</evidence>
<organism evidence="1 2">
    <name type="scientific">Tessaracoccus flavus</name>
    <dbReference type="NCBI Taxonomy" id="1610493"/>
    <lineage>
        <taxon>Bacteria</taxon>
        <taxon>Bacillati</taxon>
        <taxon>Actinomycetota</taxon>
        <taxon>Actinomycetes</taxon>
        <taxon>Propionibacteriales</taxon>
        <taxon>Propionibacteriaceae</taxon>
        <taxon>Tessaracoccus</taxon>
    </lineage>
</organism>